<sequence length="306" mass="34007">MPDLPKPRALERKFPQTGYMTGTRGLDEIVDIARYPLTDLGGSGRQAAIDAARAELAEDGCTVLREFIRPQLLDTLRAEGEAIAPHAHYKVERVNAYNIPLDADLPAGHPARIVLDRGNAFVARDRIPAEALIQRLYTDPVFQRFVADCFELEDLHEFADPLAGLCLNVVEPGMSHPWHFDTNEFTVSMLTRKPDAGGVFEYCPNIRDRHAEHLDDVRAVLTGDGTRFIRALELRPGDLQLFKGRFSLHRVTEVAGAGQRHSAIFAYTDRPGVIGTVERTRQLFGRVLPDHVAAAADAVRGDRLLD</sequence>
<reference evidence="3 4" key="1">
    <citation type="submission" date="2017-12" db="EMBL/GenBank/DDBJ databases">
        <title>Sequencing the genomes of 1000 Actinobacteria strains.</title>
        <authorList>
            <person name="Klenk H.-P."/>
        </authorList>
    </citation>
    <scope>NUCLEOTIDE SEQUENCE [LARGE SCALE GENOMIC DNA]</scope>
    <source>
        <strain evidence="3 4">DSM 44489</strain>
    </source>
</reference>
<name>A0A2N3VJ26_9NOCA</name>
<dbReference type="Pfam" id="PF23169">
    <property type="entry name" value="HalD"/>
    <property type="match status" value="1"/>
</dbReference>
<comment type="similarity">
    <text evidence="1">Belongs to the iron/ascorbate-dependent oxidoreductase family.</text>
</comment>
<evidence type="ECO:0000259" key="2">
    <source>
        <dbReference type="PROSITE" id="PS51471"/>
    </source>
</evidence>
<keyword evidence="1" id="KW-0560">Oxidoreductase</keyword>
<dbReference type="Proteomes" id="UP000233766">
    <property type="component" value="Unassembled WGS sequence"/>
</dbReference>
<evidence type="ECO:0000313" key="4">
    <source>
        <dbReference type="Proteomes" id="UP000233766"/>
    </source>
</evidence>
<organism evidence="3 4">
    <name type="scientific">Nocardia fluminea</name>
    <dbReference type="NCBI Taxonomy" id="134984"/>
    <lineage>
        <taxon>Bacteria</taxon>
        <taxon>Bacillati</taxon>
        <taxon>Actinomycetota</taxon>
        <taxon>Actinomycetes</taxon>
        <taxon>Mycobacteriales</taxon>
        <taxon>Nocardiaceae</taxon>
        <taxon>Nocardia</taxon>
    </lineage>
</organism>
<comment type="caution">
    <text evidence="3">The sequence shown here is derived from an EMBL/GenBank/DDBJ whole genome shotgun (WGS) entry which is preliminary data.</text>
</comment>
<dbReference type="GO" id="GO:0046872">
    <property type="term" value="F:metal ion binding"/>
    <property type="evidence" value="ECO:0007669"/>
    <property type="project" value="UniProtKB-KW"/>
</dbReference>
<accession>A0A2N3VJ26</accession>
<feature type="domain" description="Fe2OG dioxygenase" evidence="2">
    <location>
        <begin position="157"/>
        <end position="271"/>
    </location>
</feature>
<dbReference type="Gene3D" id="2.60.120.620">
    <property type="entry name" value="q2cbj1_9rhob like domain"/>
    <property type="match status" value="1"/>
</dbReference>
<proteinExistence type="inferred from homology"/>
<dbReference type="InterPro" id="IPR005123">
    <property type="entry name" value="Oxoglu/Fe-dep_dioxygenase_dom"/>
</dbReference>
<dbReference type="PROSITE" id="PS51471">
    <property type="entry name" value="FE2OG_OXY"/>
    <property type="match status" value="1"/>
</dbReference>
<keyword evidence="4" id="KW-1185">Reference proteome</keyword>
<gene>
    <name evidence="3" type="ORF">ATK86_6080</name>
</gene>
<dbReference type="AlphaFoldDB" id="A0A2N3VJ26"/>
<dbReference type="SUPFAM" id="SSF51197">
    <property type="entry name" value="Clavaminate synthase-like"/>
    <property type="match status" value="1"/>
</dbReference>
<keyword evidence="1" id="KW-0479">Metal-binding</keyword>
<protein>
    <recommendedName>
        <fullName evidence="2">Fe2OG dioxygenase domain-containing protein</fullName>
    </recommendedName>
</protein>
<evidence type="ECO:0000256" key="1">
    <source>
        <dbReference type="RuleBase" id="RU003682"/>
    </source>
</evidence>
<dbReference type="EMBL" id="PJMW01000002">
    <property type="protein sequence ID" value="PKV81611.1"/>
    <property type="molecule type" value="Genomic_DNA"/>
</dbReference>
<keyword evidence="1" id="KW-0408">Iron</keyword>
<dbReference type="InterPro" id="IPR056470">
    <property type="entry name" value="BesD/HalB-like"/>
</dbReference>
<dbReference type="GO" id="GO:0016491">
    <property type="term" value="F:oxidoreductase activity"/>
    <property type="evidence" value="ECO:0007669"/>
    <property type="project" value="UniProtKB-KW"/>
</dbReference>
<evidence type="ECO:0000313" key="3">
    <source>
        <dbReference type="EMBL" id="PKV81611.1"/>
    </source>
</evidence>